<dbReference type="AlphaFoldDB" id="A0A1M6AGF8"/>
<dbReference type="EMBL" id="FQZI01000001">
    <property type="protein sequence ID" value="SHI35512.1"/>
    <property type="molecule type" value="Genomic_DNA"/>
</dbReference>
<evidence type="ECO:0000256" key="2">
    <source>
        <dbReference type="SAM" id="SignalP"/>
    </source>
</evidence>
<evidence type="ECO:0008006" key="5">
    <source>
        <dbReference type="Google" id="ProtNLM"/>
    </source>
</evidence>
<proteinExistence type="predicted"/>
<keyword evidence="2" id="KW-0732">Signal</keyword>
<evidence type="ECO:0000256" key="1">
    <source>
        <dbReference type="SAM" id="Phobius"/>
    </source>
</evidence>
<keyword evidence="1" id="KW-0812">Transmembrane</keyword>
<name>A0A1M6AGF8_9FLAO</name>
<keyword evidence="4" id="KW-1185">Reference proteome</keyword>
<organism evidence="3 4">
    <name type="scientific">Flavobacterium terrae</name>
    <dbReference type="NCBI Taxonomy" id="415425"/>
    <lineage>
        <taxon>Bacteria</taxon>
        <taxon>Pseudomonadati</taxon>
        <taxon>Bacteroidota</taxon>
        <taxon>Flavobacteriia</taxon>
        <taxon>Flavobacteriales</taxon>
        <taxon>Flavobacteriaceae</taxon>
        <taxon>Flavobacterium</taxon>
    </lineage>
</organism>
<accession>A0A1M6AGF8</accession>
<keyword evidence="1" id="KW-0472">Membrane</keyword>
<feature type="chain" id="PRO_5012432135" description="PEP-CTERM protein-sorting domain-containing protein" evidence="2">
    <location>
        <begin position="46"/>
        <end position="89"/>
    </location>
</feature>
<evidence type="ECO:0000313" key="3">
    <source>
        <dbReference type="EMBL" id="SHI35512.1"/>
    </source>
</evidence>
<dbReference type="Proteomes" id="UP000184488">
    <property type="component" value="Unassembled WGS sequence"/>
</dbReference>
<feature type="transmembrane region" description="Helical" evidence="1">
    <location>
        <begin position="61"/>
        <end position="81"/>
    </location>
</feature>
<evidence type="ECO:0000313" key="4">
    <source>
        <dbReference type="Proteomes" id="UP000184488"/>
    </source>
</evidence>
<reference evidence="4" key="1">
    <citation type="submission" date="2016-11" db="EMBL/GenBank/DDBJ databases">
        <authorList>
            <person name="Varghese N."/>
            <person name="Submissions S."/>
        </authorList>
    </citation>
    <scope>NUCLEOTIDE SEQUENCE [LARGE SCALE GENOMIC DNA]</scope>
    <source>
        <strain evidence="4">DSM 18829</strain>
    </source>
</reference>
<sequence>MFQIKIFNKVLLNSFFLYFYQTMKIAPKNTYLSVLAAFVSGGLYAQDPPPPPTPVGPGFPINENVVVLVVAGVVLAAVYFYRSKKALIK</sequence>
<feature type="signal peptide" evidence="2">
    <location>
        <begin position="1"/>
        <end position="45"/>
    </location>
</feature>
<keyword evidence="1" id="KW-1133">Transmembrane helix</keyword>
<gene>
    <name evidence="3" type="ORF">SAMN05444363_0200</name>
</gene>
<protein>
    <recommendedName>
        <fullName evidence="5">PEP-CTERM protein-sorting domain-containing protein</fullName>
    </recommendedName>
</protein>